<evidence type="ECO:0000256" key="1">
    <source>
        <dbReference type="SAM" id="MobiDB-lite"/>
    </source>
</evidence>
<sequence>MKARRSSWGACRWTPIAGTAGLNETSRRTSSQQDEKRATSARCQGRRGQVRGVLGRRRQVSTALTVKHARVYTRCTSLHTQRIQQSSSRSQKPASRFLETHQSRPGIASDAFRQRMELMCEKLVSSTSRTSRTDCTRRCWAGSRRRKAVGNLMRKNTLLTGSV</sequence>
<comment type="caution">
    <text evidence="2">The sequence shown here is derived from an EMBL/GenBank/DDBJ whole genome shotgun (WGS) entry which is preliminary data.</text>
</comment>
<gene>
    <name evidence="2" type="ORF">AAT19DRAFT_8706</name>
</gene>
<feature type="region of interest" description="Disordered" evidence="1">
    <location>
        <begin position="80"/>
        <end position="108"/>
    </location>
</feature>
<reference evidence="2 3" key="1">
    <citation type="journal article" date="2018" name="Elife">
        <title>Functional genomics of lipid metabolism in the oleaginous yeast Rhodosporidium toruloides.</title>
        <authorList>
            <person name="Coradetti S.T."/>
            <person name="Pinel D."/>
            <person name="Geiselman G."/>
            <person name="Ito M."/>
            <person name="Mondo S."/>
            <person name="Reilly M.C."/>
            <person name="Cheng Y.F."/>
            <person name="Bauer S."/>
            <person name="Grigoriev I."/>
            <person name="Gladden J.M."/>
            <person name="Simmons B.A."/>
            <person name="Brem R."/>
            <person name="Arkin A.P."/>
            <person name="Skerker J.M."/>
        </authorList>
    </citation>
    <scope>NUCLEOTIDE SEQUENCE [LARGE SCALE GENOMIC DNA]</scope>
    <source>
        <strain evidence="2 3">NBRC 0880</strain>
    </source>
</reference>
<dbReference type="AlphaFoldDB" id="A0A2T0AI03"/>
<feature type="compositionally biased region" description="Low complexity" evidence="1">
    <location>
        <begin position="81"/>
        <end position="91"/>
    </location>
</feature>
<proteinExistence type="predicted"/>
<evidence type="ECO:0000313" key="3">
    <source>
        <dbReference type="Proteomes" id="UP000239560"/>
    </source>
</evidence>
<evidence type="ECO:0000313" key="2">
    <source>
        <dbReference type="EMBL" id="PRQ77638.1"/>
    </source>
</evidence>
<feature type="compositionally biased region" description="Polar residues" evidence="1">
    <location>
        <begin position="22"/>
        <end position="32"/>
    </location>
</feature>
<organism evidence="2 3">
    <name type="scientific">Rhodotorula toruloides</name>
    <name type="common">Yeast</name>
    <name type="synonym">Rhodosporidium toruloides</name>
    <dbReference type="NCBI Taxonomy" id="5286"/>
    <lineage>
        <taxon>Eukaryota</taxon>
        <taxon>Fungi</taxon>
        <taxon>Dikarya</taxon>
        <taxon>Basidiomycota</taxon>
        <taxon>Pucciniomycotina</taxon>
        <taxon>Microbotryomycetes</taxon>
        <taxon>Sporidiobolales</taxon>
        <taxon>Sporidiobolaceae</taxon>
        <taxon>Rhodotorula</taxon>
    </lineage>
</organism>
<dbReference type="EMBL" id="LCTV02000001">
    <property type="protein sequence ID" value="PRQ77638.1"/>
    <property type="molecule type" value="Genomic_DNA"/>
</dbReference>
<name>A0A2T0AI03_RHOTO</name>
<dbReference type="Proteomes" id="UP000239560">
    <property type="component" value="Unassembled WGS sequence"/>
</dbReference>
<accession>A0A2T0AI03</accession>
<feature type="region of interest" description="Disordered" evidence="1">
    <location>
        <begin position="19"/>
        <end position="48"/>
    </location>
</feature>
<protein>
    <submittedName>
        <fullName evidence="2">Uncharacterized protein</fullName>
    </submittedName>
</protein>